<evidence type="ECO:0000256" key="1">
    <source>
        <dbReference type="SAM" id="MobiDB-lite"/>
    </source>
</evidence>
<organism evidence="2 3">
    <name type="scientific">Peltaster fructicola</name>
    <dbReference type="NCBI Taxonomy" id="286661"/>
    <lineage>
        <taxon>Eukaryota</taxon>
        <taxon>Fungi</taxon>
        <taxon>Dikarya</taxon>
        <taxon>Ascomycota</taxon>
        <taxon>Pezizomycotina</taxon>
        <taxon>Dothideomycetes</taxon>
        <taxon>Dothideomycetes incertae sedis</taxon>
        <taxon>Peltaster</taxon>
    </lineage>
</organism>
<accession>A0A6H0XPF2</accession>
<keyword evidence="3" id="KW-1185">Reference proteome</keyword>
<dbReference type="OrthoDB" id="3646703at2759"/>
<proteinExistence type="predicted"/>
<evidence type="ECO:0000313" key="3">
    <source>
        <dbReference type="Proteomes" id="UP000503462"/>
    </source>
</evidence>
<protein>
    <submittedName>
        <fullName evidence="2">Uncharacterized protein</fullName>
    </submittedName>
</protein>
<dbReference type="Proteomes" id="UP000503462">
    <property type="component" value="Chromosome 1"/>
</dbReference>
<name>A0A6H0XPF2_9PEZI</name>
<dbReference type="EMBL" id="CP051139">
    <property type="protein sequence ID" value="QIW96359.1"/>
    <property type="molecule type" value="Genomic_DNA"/>
</dbReference>
<sequence>MSSGQQAAEETKGALKGAYVATEDARKNVNSFFDNVIGDNKTHSSTGFSQDAKAVGNEINKGIDNASTNTGSTGQTHSTQ</sequence>
<evidence type="ECO:0000313" key="2">
    <source>
        <dbReference type="EMBL" id="QIW96359.1"/>
    </source>
</evidence>
<dbReference type="AlphaFoldDB" id="A0A6H0XPF2"/>
<gene>
    <name evidence="2" type="ORF">AMS68_001877</name>
</gene>
<feature type="compositionally biased region" description="Polar residues" evidence="1">
    <location>
        <begin position="65"/>
        <end position="80"/>
    </location>
</feature>
<feature type="region of interest" description="Disordered" evidence="1">
    <location>
        <begin position="59"/>
        <end position="80"/>
    </location>
</feature>
<reference evidence="2 3" key="1">
    <citation type="journal article" date="2016" name="Sci. Rep.">
        <title>Peltaster fructicola genome reveals evolution from an invasive phytopathogen to an ectophytic parasite.</title>
        <authorList>
            <person name="Xu C."/>
            <person name="Chen H."/>
            <person name="Gleason M.L."/>
            <person name="Xu J.R."/>
            <person name="Liu H."/>
            <person name="Zhang R."/>
            <person name="Sun G."/>
        </authorList>
    </citation>
    <scope>NUCLEOTIDE SEQUENCE [LARGE SCALE GENOMIC DNA]</scope>
    <source>
        <strain evidence="2 3">LNHT1506</strain>
    </source>
</reference>